<feature type="repeat" description="Solcar" evidence="10">
    <location>
        <begin position="4"/>
        <end position="93"/>
    </location>
</feature>
<keyword evidence="9 10" id="KW-0472">Membrane</keyword>
<accession>T2MBY7</accession>
<keyword evidence="6" id="KW-0999">Mitochondrion inner membrane</keyword>
<dbReference type="EMBL" id="HAAD01003422">
    <property type="protein sequence ID" value="CDG69654.1"/>
    <property type="molecule type" value="mRNA"/>
</dbReference>
<evidence type="ECO:0000256" key="7">
    <source>
        <dbReference type="ARBA" id="ARBA00022989"/>
    </source>
</evidence>
<dbReference type="InterPro" id="IPR050391">
    <property type="entry name" value="Mito_Metabolite_Transporter"/>
</dbReference>
<dbReference type="InterPro" id="IPR018108">
    <property type="entry name" value="MCP_transmembrane"/>
</dbReference>
<evidence type="ECO:0000256" key="8">
    <source>
        <dbReference type="ARBA" id="ARBA00023128"/>
    </source>
</evidence>
<dbReference type="OMA" id="VWSNIIC"/>
<sequence>MDWKPFLYGGLASMTAELGTFPIDTTKTRLQIQGQVIEASLKQLRYKGMFHAVFKISREEGIQALYSGIKPALLRQATYGTIKIGLYHWIKTILVNDPKNQTLLSNMISGVSAGAISSSICNPTDVLKVRLQSKTHSSHYPPGLIASFAYIYQHEGFRGLYRGVGATAQRAAVVAGLELSAYDYTKKLLIDHNLLSDNAATHFLASFLAGFIGALGSNPIDVIKTRMMNQEISQSGVKNIIYRGSLDCALQTIRYEGFFALYKGFVPTFVRLGPWNIIFFMSYEQFKILEKKIKEP</sequence>
<comment type="subcellular location">
    <subcellularLocation>
        <location evidence="1">Mitochondrion inner membrane</location>
        <topology evidence="1">Multi-pass membrane protein</topology>
    </subcellularLocation>
</comment>
<dbReference type="GO" id="GO:0005743">
    <property type="term" value="C:mitochondrial inner membrane"/>
    <property type="evidence" value="ECO:0007669"/>
    <property type="project" value="UniProtKB-SubCell"/>
</dbReference>
<gene>
    <name evidence="12" type="primary">SLC25A30</name>
</gene>
<evidence type="ECO:0000256" key="6">
    <source>
        <dbReference type="ARBA" id="ARBA00022792"/>
    </source>
</evidence>
<dbReference type="OrthoDB" id="756301at2759"/>
<dbReference type="FunFam" id="1.50.40.10:FF:000006">
    <property type="entry name" value="brain mitochondrial carrier protein 1 isoform X1"/>
    <property type="match status" value="1"/>
</dbReference>
<keyword evidence="7" id="KW-1133">Transmembrane helix</keyword>
<reference evidence="12" key="1">
    <citation type="journal article" date="2013" name="Genome Biol. Evol.">
        <title>Punctuated emergences of genetic and phenotypic innovations in eumetazoan, bilaterian, euteleostome, and hominidae ancestors.</title>
        <authorList>
            <person name="Wenger Y."/>
            <person name="Galliot B."/>
        </authorList>
    </citation>
    <scope>NUCLEOTIDE SEQUENCE</scope>
    <source>
        <tissue evidence="12">Whole animals</tissue>
    </source>
</reference>
<comment type="similarity">
    <text evidence="2 11">Belongs to the mitochondrial carrier (TC 2.A.29) family.</text>
</comment>
<dbReference type="InterPro" id="IPR002067">
    <property type="entry name" value="MCP"/>
</dbReference>
<keyword evidence="3 11" id="KW-0813">Transport</keyword>
<dbReference type="GeneID" id="100203869"/>
<feature type="repeat" description="Solcar" evidence="10">
    <location>
        <begin position="197"/>
        <end position="289"/>
    </location>
</feature>
<dbReference type="InterPro" id="IPR023395">
    <property type="entry name" value="MCP_dom_sf"/>
</dbReference>
<dbReference type="PROSITE" id="PS50920">
    <property type="entry name" value="SOLCAR"/>
    <property type="match status" value="3"/>
</dbReference>
<dbReference type="GO" id="GO:0055085">
    <property type="term" value="P:transmembrane transport"/>
    <property type="evidence" value="ECO:0007669"/>
    <property type="project" value="InterPro"/>
</dbReference>
<feature type="repeat" description="Solcar" evidence="10">
    <location>
        <begin position="101"/>
        <end position="188"/>
    </location>
</feature>
<dbReference type="PRINTS" id="PR00926">
    <property type="entry name" value="MITOCARRIER"/>
</dbReference>
<evidence type="ECO:0000256" key="9">
    <source>
        <dbReference type="ARBA" id="ARBA00023136"/>
    </source>
</evidence>
<dbReference type="Gene3D" id="1.50.40.10">
    <property type="entry name" value="Mitochondrial carrier domain"/>
    <property type="match status" value="1"/>
</dbReference>
<dbReference type="SUPFAM" id="SSF103506">
    <property type="entry name" value="Mitochondrial carrier"/>
    <property type="match status" value="1"/>
</dbReference>
<proteinExistence type="evidence at transcript level"/>
<evidence type="ECO:0000256" key="2">
    <source>
        <dbReference type="ARBA" id="ARBA00006375"/>
    </source>
</evidence>
<evidence type="ECO:0000256" key="10">
    <source>
        <dbReference type="PROSITE-ProRule" id="PRU00282"/>
    </source>
</evidence>
<keyword evidence="5" id="KW-0677">Repeat</keyword>
<dbReference type="PANTHER" id="PTHR45618">
    <property type="entry name" value="MITOCHONDRIAL DICARBOXYLATE CARRIER-RELATED"/>
    <property type="match status" value="1"/>
</dbReference>
<name>T2MBY7_HYDVU</name>
<evidence type="ECO:0000256" key="11">
    <source>
        <dbReference type="RuleBase" id="RU000488"/>
    </source>
</evidence>
<protein>
    <submittedName>
        <fullName evidence="12">Kidney mitochondrial carrier protein 1</fullName>
    </submittedName>
</protein>
<keyword evidence="4 10" id="KW-0812">Transmembrane</keyword>
<evidence type="ECO:0000256" key="1">
    <source>
        <dbReference type="ARBA" id="ARBA00004448"/>
    </source>
</evidence>
<dbReference type="Pfam" id="PF00153">
    <property type="entry name" value="Mito_carr"/>
    <property type="match status" value="3"/>
</dbReference>
<dbReference type="KEGG" id="hmg:100203869"/>
<dbReference type="AlphaFoldDB" id="T2MBY7"/>
<keyword evidence="8" id="KW-0496">Mitochondrion</keyword>
<evidence type="ECO:0000256" key="5">
    <source>
        <dbReference type="ARBA" id="ARBA00022737"/>
    </source>
</evidence>
<evidence type="ECO:0000256" key="4">
    <source>
        <dbReference type="ARBA" id="ARBA00022692"/>
    </source>
</evidence>
<evidence type="ECO:0000313" key="12">
    <source>
        <dbReference type="EMBL" id="CDG69654.1"/>
    </source>
</evidence>
<organism evidence="12">
    <name type="scientific">Hydra vulgaris</name>
    <name type="common">Hydra</name>
    <name type="synonym">Hydra attenuata</name>
    <dbReference type="NCBI Taxonomy" id="6087"/>
    <lineage>
        <taxon>Eukaryota</taxon>
        <taxon>Metazoa</taxon>
        <taxon>Cnidaria</taxon>
        <taxon>Hydrozoa</taxon>
        <taxon>Hydroidolina</taxon>
        <taxon>Anthoathecata</taxon>
        <taxon>Aplanulata</taxon>
        <taxon>Hydridae</taxon>
        <taxon>Hydra</taxon>
    </lineage>
</organism>
<evidence type="ECO:0000256" key="3">
    <source>
        <dbReference type="ARBA" id="ARBA00022448"/>
    </source>
</evidence>